<keyword evidence="5" id="KW-1185">Reference proteome</keyword>
<name>A0ABY1QLJ5_9BURK</name>
<comment type="caution">
    <text evidence="4">The sequence shown here is derived from an EMBL/GenBank/DDBJ whole genome shotgun (WGS) entry which is preliminary data.</text>
</comment>
<dbReference type="PANTHER" id="PTHR43201:SF5">
    <property type="entry name" value="MEDIUM-CHAIN ACYL-COA LIGASE ACSF2, MITOCHONDRIAL"/>
    <property type="match status" value="1"/>
</dbReference>
<dbReference type="Pfam" id="PF00501">
    <property type="entry name" value="AMP-binding"/>
    <property type="match status" value="1"/>
</dbReference>
<evidence type="ECO:0000259" key="3">
    <source>
        <dbReference type="Pfam" id="PF00501"/>
    </source>
</evidence>
<dbReference type="InterPro" id="IPR020845">
    <property type="entry name" value="AMP-binding_CS"/>
</dbReference>
<evidence type="ECO:0000313" key="5">
    <source>
        <dbReference type="Proteomes" id="UP001158049"/>
    </source>
</evidence>
<evidence type="ECO:0000256" key="1">
    <source>
        <dbReference type="ARBA" id="ARBA00006432"/>
    </source>
</evidence>
<dbReference type="SUPFAM" id="SSF56801">
    <property type="entry name" value="Acetyl-CoA synthetase-like"/>
    <property type="match status" value="1"/>
</dbReference>
<evidence type="ECO:0000256" key="2">
    <source>
        <dbReference type="ARBA" id="ARBA00022598"/>
    </source>
</evidence>
<proteinExistence type="inferred from homology"/>
<dbReference type="PROSITE" id="PS00455">
    <property type="entry name" value="AMP_BINDING"/>
    <property type="match status" value="1"/>
</dbReference>
<reference evidence="4 5" key="1">
    <citation type="submission" date="2017-05" db="EMBL/GenBank/DDBJ databases">
        <authorList>
            <person name="Varghese N."/>
            <person name="Submissions S."/>
        </authorList>
    </citation>
    <scope>NUCLEOTIDE SEQUENCE [LARGE SCALE GENOMIC DNA]</scope>
    <source>
        <strain evidence="4 5">DSM 26001</strain>
    </source>
</reference>
<keyword evidence="2" id="KW-0436">Ligase</keyword>
<dbReference type="InterPro" id="IPR000873">
    <property type="entry name" value="AMP-dep_synth/lig_dom"/>
</dbReference>
<comment type="similarity">
    <text evidence="1">Belongs to the ATP-dependent AMP-binding enzyme family.</text>
</comment>
<accession>A0ABY1QLJ5</accession>
<dbReference type="PANTHER" id="PTHR43201">
    <property type="entry name" value="ACYL-COA SYNTHETASE"/>
    <property type="match status" value="1"/>
</dbReference>
<evidence type="ECO:0000313" key="4">
    <source>
        <dbReference type="EMBL" id="SMP74350.1"/>
    </source>
</evidence>
<sequence length="620" mass="65382">MASIERDPAALFAVPEVLISRRADNTMLLSSPQPLAPYRRCIGEDLEHWADAAPQRVFLAERAAGGAWREVRYGEARDAVRRIAASLLRMRLPPGRPVAVLSENSVEHALLMLACLHAGIPYAAVSPAYSLMSQDHAKLRALVSRLQPGVLYAASAARYAAALAAIDGLHDALLVASDAPGLPAGALPFSGLLAAEDGQAVQSAFDAVGPDTVAKILFTSGSISDPKGVINTQRMLCASQQAKAQLWPFLAQTPPVIVDWLPWNHTFGGNHNFNLVLRHGGTLYIDGGKPAPGLFDASVANLRDIAPTLYFNVPRGFDMLVGALRADSGLRRNFFSRLQVMFYAGSALPQNLWEDLTELALQETGQAVPMVTAWGSTETSPLATDCHYQAPRSGVIGLPAPGVELKLLPAGDKLEIRVRGPNVTPGYLGQPDLTAKAFDEEGYYRIGDAVRFADAARPEAGLVFDGRVAEDFKLSSGTWVNVGAVRIKGIELLAPVAQDIVVTGHDGDEVGFLVFANVPACRTLAGLPADAPAAEALAHASVREHVRQGLLAMKALGGGSSTYASLALLMAEPPSVDAGEITDKGYINQSAVLARRASLVAQLAGKGADVISGSAGPAGR</sequence>
<dbReference type="RefSeq" id="WP_283444421.1">
    <property type="nucleotide sequence ID" value="NZ_FXUL01000020.1"/>
</dbReference>
<dbReference type="InterPro" id="IPR042099">
    <property type="entry name" value="ANL_N_sf"/>
</dbReference>
<feature type="domain" description="AMP-dependent synthetase/ligase" evidence="3">
    <location>
        <begin position="46"/>
        <end position="428"/>
    </location>
</feature>
<dbReference type="Proteomes" id="UP001158049">
    <property type="component" value="Unassembled WGS sequence"/>
</dbReference>
<dbReference type="EMBL" id="FXUL01000020">
    <property type="protein sequence ID" value="SMP74350.1"/>
    <property type="molecule type" value="Genomic_DNA"/>
</dbReference>
<gene>
    <name evidence="4" type="ORF">SAMN06295970_120112</name>
</gene>
<dbReference type="Gene3D" id="3.40.50.12780">
    <property type="entry name" value="N-terminal domain of ligase-like"/>
    <property type="match status" value="1"/>
</dbReference>
<protein>
    <submittedName>
        <fullName evidence="4">Trans-feruloyl-CoA synthase</fullName>
    </submittedName>
</protein>
<organism evidence="4 5">
    <name type="scientific">Noviherbaspirillum suwonense</name>
    <dbReference type="NCBI Taxonomy" id="1224511"/>
    <lineage>
        <taxon>Bacteria</taxon>
        <taxon>Pseudomonadati</taxon>
        <taxon>Pseudomonadota</taxon>
        <taxon>Betaproteobacteria</taxon>
        <taxon>Burkholderiales</taxon>
        <taxon>Oxalobacteraceae</taxon>
        <taxon>Noviherbaspirillum</taxon>
    </lineage>
</organism>